<organism evidence="4 5">
    <name type="scientific">Anaerosolibacter carboniphilus</name>
    <dbReference type="NCBI Taxonomy" id="1417629"/>
    <lineage>
        <taxon>Bacteria</taxon>
        <taxon>Bacillati</taxon>
        <taxon>Bacillota</taxon>
        <taxon>Clostridia</taxon>
        <taxon>Peptostreptococcales</taxon>
        <taxon>Thermotaleaceae</taxon>
        <taxon>Anaerosolibacter</taxon>
    </lineage>
</organism>
<dbReference type="SUPFAM" id="SSF51735">
    <property type="entry name" value="NAD(P)-binding Rossmann-fold domains"/>
    <property type="match status" value="1"/>
</dbReference>
<dbReference type="InterPro" id="IPR020904">
    <property type="entry name" value="Sc_DH/Rdtase_CS"/>
</dbReference>
<evidence type="ECO:0000256" key="2">
    <source>
        <dbReference type="ARBA" id="ARBA00023002"/>
    </source>
</evidence>
<keyword evidence="5" id="KW-1185">Reference proteome</keyword>
<evidence type="ECO:0000256" key="1">
    <source>
        <dbReference type="ARBA" id="ARBA00006484"/>
    </source>
</evidence>
<dbReference type="CDD" id="cd05233">
    <property type="entry name" value="SDR_c"/>
    <property type="match status" value="1"/>
</dbReference>
<dbReference type="RefSeq" id="WP_184310959.1">
    <property type="nucleotide sequence ID" value="NZ_JACHEN010000014.1"/>
</dbReference>
<comment type="similarity">
    <text evidence="1 3">Belongs to the short-chain dehydrogenases/reductases (SDR) family.</text>
</comment>
<gene>
    <name evidence="4" type="ORF">HNQ80_002525</name>
</gene>
<accession>A0A841L239</accession>
<dbReference type="InterPro" id="IPR002347">
    <property type="entry name" value="SDR_fam"/>
</dbReference>
<dbReference type="Pfam" id="PF00106">
    <property type="entry name" value="adh_short"/>
    <property type="match status" value="1"/>
</dbReference>
<dbReference type="AlphaFoldDB" id="A0A841L239"/>
<reference evidence="4 5" key="1">
    <citation type="submission" date="2020-08" db="EMBL/GenBank/DDBJ databases">
        <title>Genomic Encyclopedia of Type Strains, Phase IV (KMG-IV): sequencing the most valuable type-strain genomes for metagenomic binning, comparative biology and taxonomic classification.</title>
        <authorList>
            <person name="Goeker M."/>
        </authorList>
    </citation>
    <scope>NUCLEOTIDE SEQUENCE [LARGE SCALE GENOMIC DNA]</scope>
    <source>
        <strain evidence="4 5">DSM 103526</strain>
    </source>
</reference>
<dbReference type="PRINTS" id="PR00081">
    <property type="entry name" value="GDHRDH"/>
</dbReference>
<evidence type="ECO:0000256" key="3">
    <source>
        <dbReference type="RuleBase" id="RU000363"/>
    </source>
</evidence>
<dbReference type="GO" id="GO:0004316">
    <property type="term" value="F:3-oxoacyl-[acyl-carrier-protein] reductase (NADPH) activity"/>
    <property type="evidence" value="ECO:0007669"/>
    <property type="project" value="UniProtKB-EC"/>
</dbReference>
<proteinExistence type="inferred from homology"/>
<sequence length="235" mass="25487">MKENPSMIITGTSKGIGRGIAQYFLSKGYTVFGCSRSASTLEEPEYFHSQVDITDYKQVRTWISSIRKVSPSIDVLICNAGIAPASTLLTMMSGDLVEKVMSTNIGGTYYVCQEVAKQMVRQRSGRIITISSMAVGLHLEGTSAYAASKSAVVEMTKILAKELAPFNITCNTLAPSMMMTDAVEVLGDEIISHALNKLTIKRKLTIDEICNVLSFFIAPQSACITGQVIHMGLVN</sequence>
<dbReference type="PANTHER" id="PTHR42760:SF133">
    <property type="entry name" value="3-OXOACYL-[ACYL-CARRIER-PROTEIN] REDUCTASE"/>
    <property type="match status" value="1"/>
</dbReference>
<dbReference type="PANTHER" id="PTHR42760">
    <property type="entry name" value="SHORT-CHAIN DEHYDROGENASES/REDUCTASES FAMILY MEMBER"/>
    <property type="match status" value="1"/>
</dbReference>
<dbReference type="Proteomes" id="UP000579281">
    <property type="component" value="Unassembled WGS sequence"/>
</dbReference>
<keyword evidence="2 4" id="KW-0560">Oxidoreductase</keyword>
<dbReference type="InterPro" id="IPR036291">
    <property type="entry name" value="NAD(P)-bd_dom_sf"/>
</dbReference>
<dbReference type="EC" id="1.1.1.100" evidence="4"/>
<dbReference type="EMBL" id="JACHEN010000014">
    <property type="protein sequence ID" value="MBB6216425.1"/>
    <property type="molecule type" value="Genomic_DNA"/>
</dbReference>
<protein>
    <submittedName>
        <fullName evidence="4">3-oxoacyl-[acyl-carrier protein] reductase</fullName>
        <ecNumber evidence="4">1.1.1.100</ecNumber>
    </submittedName>
</protein>
<name>A0A841L239_9FIRM</name>
<evidence type="ECO:0000313" key="5">
    <source>
        <dbReference type="Proteomes" id="UP000579281"/>
    </source>
</evidence>
<dbReference type="PROSITE" id="PS00061">
    <property type="entry name" value="ADH_SHORT"/>
    <property type="match status" value="1"/>
</dbReference>
<evidence type="ECO:0000313" key="4">
    <source>
        <dbReference type="EMBL" id="MBB6216425.1"/>
    </source>
</evidence>
<comment type="caution">
    <text evidence="4">The sequence shown here is derived from an EMBL/GenBank/DDBJ whole genome shotgun (WGS) entry which is preliminary data.</text>
</comment>
<dbReference type="Gene3D" id="3.40.50.720">
    <property type="entry name" value="NAD(P)-binding Rossmann-like Domain"/>
    <property type="match status" value="1"/>
</dbReference>
<dbReference type="PRINTS" id="PR00080">
    <property type="entry name" value="SDRFAMILY"/>
</dbReference>